<dbReference type="CDD" id="cd06438">
    <property type="entry name" value="EpsO_like"/>
    <property type="match status" value="1"/>
</dbReference>
<dbReference type="PANTHER" id="PTHR43630">
    <property type="entry name" value="POLY-BETA-1,6-N-ACETYL-D-GLUCOSAMINE SYNTHASE"/>
    <property type="match status" value="1"/>
</dbReference>
<comment type="similarity">
    <text evidence="1">Belongs to the glycosyltransferase 2 family.</text>
</comment>
<dbReference type="PANTHER" id="PTHR43630:SF1">
    <property type="entry name" value="POLY-BETA-1,6-N-ACETYL-D-GLUCOSAMINE SYNTHASE"/>
    <property type="match status" value="1"/>
</dbReference>
<name>I4EFY1_9BACT</name>
<evidence type="ECO:0000256" key="4">
    <source>
        <dbReference type="SAM" id="MobiDB-lite"/>
    </source>
</evidence>
<keyword evidence="7" id="KW-1185">Reference proteome</keyword>
<keyword evidence="2" id="KW-0328">Glycosyltransferase</keyword>
<accession>I4EFY1</accession>
<evidence type="ECO:0000313" key="6">
    <source>
        <dbReference type="EMBL" id="CCF83593.1"/>
    </source>
</evidence>
<feature type="transmembrane region" description="Helical" evidence="5">
    <location>
        <begin position="6"/>
        <end position="27"/>
    </location>
</feature>
<dbReference type="EMBL" id="CAGS01000168">
    <property type="protein sequence ID" value="CCF83593.1"/>
    <property type="molecule type" value="Genomic_DNA"/>
</dbReference>
<reference evidence="6 7" key="1">
    <citation type="journal article" date="2012" name="ISME J.">
        <title>Nitrification expanded: discovery, physiology and genomics of a nitrite-oxidizing bacterium from the phylum Chloroflexi.</title>
        <authorList>
            <person name="Sorokin D.Y."/>
            <person name="Lucker S."/>
            <person name="Vejmelkova D."/>
            <person name="Kostrikina N.A."/>
            <person name="Kleerebezem R."/>
            <person name="Rijpstra W.I."/>
            <person name="Damste J.S."/>
            <person name="Le Paslier D."/>
            <person name="Muyzer G."/>
            <person name="Wagner M."/>
            <person name="van Loosdrecht M.C."/>
            <person name="Daims H."/>
        </authorList>
    </citation>
    <scope>NUCLEOTIDE SEQUENCE [LARGE SCALE GENOMIC DNA]</scope>
    <source>
        <strain evidence="7">none</strain>
    </source>
</reference>
<keyword evidence="5" id="KW-1133">Transmembrane helix</keyword>
<gene>
    <name evidence="6" type="ORF">NITHO_250008</name>
</gene>
<evidence type="ECO:0000313" key="7">
    <source>
        <dbReference type="Proteomes" id="UP000004221"/>
    </source>
</evidence>
<dbReference type="InterPro" id="IPR029044">
    <property type="entry name" value="Nucleotide-diphossugar_trans"/>
</dbReference>
<organism evidence="6 7">
    <name type="scientific">Nitrolancea hollandica Lb</name>
    <dbReference type="NCBI Taxonomy" id="1129897"/>
    <lineage>
        <taxon>Bacteria</taxon>
        <taxon>Pseudomonadati</taxon>
        <taxon>Thermomicrobiota</taxon>
        <taxon>Thermomicrobia</taxon>
        <taxon>Sphaerobacterales</taxon>
        <taxon>Sphaerobacterineae</taxon>
        <taxon>Sphaerobacteraceae</taxon>
        <taxon>Nitrolancea</taxon>
    </lineage>
</organism>
<dbReference type="GO" id="GO:0016757">
    <property type="term" value="F:glycosyltransferase activity"/>
    <property type="evidence" value="ECO:0007669"/>
    <property type="project" value="UniProtKB-KW"/>
</dbReference>
<protein>
    <submittedName>
        <fullName evidence="6">Glycosyl transferase family 2</fullName>
    </submittedName>
</protein>
<dbReference type="SUPFAM" id="SSF53448">
    <property type="entry name" value="Nucleotide-diphospho-sugar transferases"/>
    <property type="match status" value="1"/>
</dbReference>
<evidence type="ECO:0000256" key="5">
    <source>
        <dbReference type="SAM" id="Phobius"/>
    </source>
</evidence>
<evidence type="ECO:0000256" key="3">
    <source>
        <dbReference type="ARBA" id="ARBA00022679"/>
    </source>
</evidence>
<comment type="caution">
    <text evidence="6">The sequence shown here is derived from an EMBL/GenBank/DDBJ whole genome shotgun (WGS) entry which is preliminary data.</text>
</comment>
<dbReference type="Gene3D" id="3.90.550.10">
    <property type="entry name" value="Spore Coat Polysaccharide Biosynthesis Protein SpsA, Chain A"/>
    <property type="match status" value="1"/>
</dbReference>
<evidence type="ECO:0000256" key="2">
    <source>
        <dbReference type="ARBA" id="ARBA00022676"/>
    </source>
</evidence>
<dbReference type="AlphaFoldDB" id="I4EFY1"/>
<keyword evidence="5" id="KW-0812">Transmembrane</keyword>
<dbReference type="Proteomes" id="UP000004221">
    <property type="component" value="Unassembled WGS sequence"/>
</dbReference>
<evidence type="ECO:0000256" key="1">
    <source>
        <dbReference type="ARBA" id="ARBA00006739"/>
    </source>
</evidence>
<feature type="compositionally biased region" description="Polar residues" evidence="4">
    <location>
        <begin position="396"/>
        <end position="405"/>
    </location>
</feature>
<dbReference type="Pfam" id="PF13641">
    <property type="entry name" value="Glyco_tranf_2_3"/>
    <property type="match status" value="1"/>
</dbReference>
<feature type="region of interest" description="Disordered" evidence="4">
    <location>
        <begin position="387"/>
        <end position="411"/>
    </location>
</feature>
<keyword evidence="3 6" id="KW-0808">Transferase</keyword>
<keyword evidence="5" id="KW-0472">Membrane</keyword>
<proteinExistence type="inferred from homology"/>
<sequence length="411" mass="44804">MTGLVLAVEGSITLATGYLLILLAAALTQRRARPPAPADNNHLRFIILIPAHDEELGIRDTLASLHGLEYPTDHIEIIVIADNCRDRTADLARAAGATVFERYDAHRQGKGHALSWALDRLRDDRPEAGALLFLDADCRVSPNLLTALDARLRTGAEAVQSNYLVANPGESWTSGLRFAAFALINTVRPLGLSALGLSSGLFGTGMGFRRALLDEVPWDAVSLAEDGEYHCRLVETGRRVIFAPEAWVSSSMPTSLRQARGQQLRWEGGRWDLIRRRTPKLALDGLRRRDLRRLHTALVPLIPPQSLHLAANVGAGLLALMLRSPAGRKLAAVNLIGQTSYITGGLLLVRAPASVYRALAMAPILTGWKLWLYARILAGRSPKNWVRTERAPAGTQPETPRSTALSAIAEH</sequence>